<dbReference type="EMBL" id="SPHZ02000011">
    <property type="protein sequence ID" value="KAF0890690.1"/>
    <property type="molecule type" value="Genomic_DNA"/>
</dbReference>
<dbReference type="PANTHER" id="PTHR10794:SF84">
    <property type="entry name" value="ESTERASE_LIPASE_THIOESTERASE FAMILY PROTEIN"/>
    <property type="match status" value="1"/>
</dbReference>
<name>A0A6G1BRU7_9ORYZ</name>
<dbReference type="GO" id="GO:0047372">
    <property type="term" value="F:monoacylglycerol lipase activity"/>
    <property type="evidence" value="ECO:0007669"/>
    <property type="project" value="TreeGrafter"/>
</dbReference>
<sequence>MLSTSSNPLSSSILAPWNSRPISGGAVEQPVLSHESLEVAGARCGLLAGFDSLRQPYRAFPVIASNRHVETIFPAFAQSFPTIALRRECLRTLDDGAVALDWVSGDDRVLPRDVPVLILLI</sequence>
<evidence type="ECO:0000313" key="1">
    <source>
        <dbReference type="EMBL" id="KAF0890690.1"/>
    </source>
</evidence>
<dbReference type="OrthoDB" id="247542at2759"/>
<dbReference type="AlphaFoldDB" id="A0A6G1BRU7"/>
<keyword evidence="2" id="KW-1185">Reference proteome</keyword>
<proteinExistence type="predicted"/>
<dbReference type="GO" id="GO:0034338">
    <property type="term" value="F:short-chain carboxylesterase activity"/>
    <property type="evidence" value="ECO:0007669"/>
    <property type="project" value="TreeGrafter"/>
</dbReference>
<dbReference type="InterPro" id="IPR050960">
    <property type="entry name" value="AB_hydrolase_4_sf"/>
</dbReference>
<reference evidence="1 2" key="1">
    <citation type="submission" date="2019-11" db="EMBL/GenBank/DDBJ databases">
        <title>Whole genome sequence of Oryza granulata.</title>
        <authorList>
            <person name="Li W."/>
        </authorList>
    </citation>
    <scope>NUCLEOTIDE SEQUENCE [LARGE SCALE GENOMIC DNA]</scope>
    <source>
        <strain evidence="2">cv. Menghai</strain>
        <tissue evidence="1">Leaf</tissue>
    </source>
</reference>
<accession>A0A6G1BRU7</accession>
<dbReference type="Proteomes" id="UP000479710">
    <property type="component" value="Unassembled WGS sequence"/>
</dbReference>
<evidence type="ECO:0000313" key="2">
    <source>
        <dbReference type="Proteomes" id="UP000479710"/>
    </source>
</evidence>
<dbReference type="PANTHER" id="PTHR10794">
    <property type="entry name" value="ABHYDROLASE DOMAIN-CONTAINING PROTEIN"/>
    <property type="match status" value="1"/>
</dbReference>
<protein>
    <submittedName>
        <fullName evidence="1">Uncharacterized protein</fullName>
    </submittedName>
</protein>
<organism evidence="1 2">
    <name type="scientific">Oryza meyeriana var. granulata</name>
    <dbReference type="NCBI Taxonomy" id="110450"/>
    <lineage>
        <taxon>Eukaryota</taxon>
        <taxon>Viridiplantae</taxon>
        <taxon>Streptophyta</taxon>
        <taxon>Embryophyta</taxon>
        <taxon>Tracheophyta</taxon>
        <taxon>Spermatophyta</taxon>
        <taxon>Magnoliopsida</taxon>
        <taxon>Liliopsida</taxon>
        <taxon>Poales</taxon>
        <taxon>Poaceae</taxon>
        <taxon>BOP clade</taxon>
        <taxon>Oryzoideae</taxon>
        <taxon>Oryzeae</taxon>
        <taxon>Oryzinae</taxon>
        <taxon>Oryza</taxon>
        <taxon>Oryza meyeriana</taxon>
    </lineage>
</organism>
<comment type="caution">
    <text evidence="1">The sequence shown here is derived from an EMBL/GenBank/DDBJ whole genome shotgun (WGS) entry which is preliminary data.</text>
</comment>
<gene>
    <name evidence="1" type="ORF">E2562_004194</name>
</gene>